<organism evidence="1 2">
    <name type="scientific">Iphiclides podalirius</name>
    <name type="common">scarce swallowtail</name>
    <dbReference type="NCBI Taxonomy" id="110791"/>
    <lineage>
        <taxon>Eukaryota</taxon>
        <taxon>Metazoa</taxon>
        <taxon>Ecdysozoa</taxon>
        <taxon>Arthropoda</taxon>
        <taxon>Hexapoda</taxon>
        <taxon>Insecta</taxon>
        <taxon>Pterygota</taxon>
        <taxon>Neoptera</taxon>
        <taxon>Endopterygota</taxon>
        <taxon>Lepidoptera</taxon>
        <taxon>Glossata</taxon>
        <taxon>Ditrysia</taxon>
        <taxon>Papilionoidea</taxon>
        <taxon>Papilionidae</taxon>
        <taxon>Papilioninae</taxon>
        <taxon>Iphiclides</taxon>
    </lineage>
</organism>
<sequence>MVGPSISFCTLYDATAYQAGTVAKWLSCNGEVWGMGPTVVFASAAALFLFSELRATISTADGTLRPILLENILITPSVLLEITTVGLLGRQSELVPLGPLTRFLCHQQPQIHITVCWFLALCYADYVRKHYCRRFRVPYLEQWQAELQEYAARGMNRTVERMQSFVASVQQRLRSYEPTPPPNIITQT</sequence>
<proteinExistence type="predicted"/>
<evidence type="ECO:0000313" key="2">
    <source>
        <dbReference type="Proteomes" id="UP000837857"/>
    </source>
</evidence>
<protein>
    <submittedName>
        <fullName evidence="1">Uncharacterized protein</fullName>
    </submittedName>
</protein>
<keyword evidence="2" id="KW-1185">Reference proteome</keyword>
<name>A0ABN8I7Z3_9NEOP</name>
<reference evidence="1" key="1">
    <citation type="submission" date="2022-03" db="EMBL/GenBank/DDBJ databases">
        <authorList>
            <person name="Martin H S."/>
        </authorList>
    </citation>
    <scope>NUCLEOTIDE SEQUENCE</scope>
</reference>
<evidence type="ECO:0000313" key="1">
    <source>
        <dbReference type="EMBL" id="CAH2048288.1"/>
    </source>
</evidence>
<dbReference type="Proteomes" id="UP000837857">
    <property type="component" value="Chromosome 18"/>
</dbReference>
<accession>A0ABN8I7Z3</accession>
<dbReference type="EMBL" id="OW152830">
    <property type="protein sequence ID" value="CAH2048288.1"/>
    <property type="molecule type" value="Genomic_DNA"/>
</dbReference>
<feature type="non-terminal residue" evidence="1">
    <location>
        <position position="188"/>
    </location>
</feature>
<gene>
    <name evidence="1" type="ORF">IPOD504_LOCUS5990</name>
</gene>